<feature type="transmembrane region" description="Helical" evidence="3">
    <location>
        <begin position="20"/>
        <end position="38"/>
    </location>
</feature>
<dbReference type="SUPFAM" id="SSF53850">
    <property type="entry name" value="Periplasmic binding protein-like II"/>
    <property type="match status" value="1"/>
</dbReference>
<dbReference type="InterPro" id="IPR050490">
    <property type="entry name" value="Bact_solute-bd_prot1"/>
</dbReference>
<dbReference type="EMBL" id="LN831776">
    <property type="protein sequence ID" value="CQR55426.1"/>
    <property type="molecule type" value="Genomic_DNA"/>
</dbReference>
<dbReference type="Gene3D" id="3.40.190.10">
    <property type="entry name" value="Periplasmic binding protein-like II"/>
    <property type="match status" value="2"/>
</dbReference>
<keyword evidence="2" id="KW-0813">Transport</keyword>
<dbReference type="PANTHER" id="PTHR43649">
    <property type="entry name" value="ARABINOSE-BINDING PROTEIN-RELATED"/>
    <property type="match status" value="1"/>
</dbReference>
<dbReference type="KEGG" id="pri:PRIO_3023"/>
<dbReference type="HOGENOM" id="CLU_031285_12_0_9"/>
<dbReference type="PANTHER" id="PTHR43649:SF29">
    <property type="entry name" value="OSMOPROTECTIVE COMPOUNDS-BINDING PROTEIN GGTB"/>
    <property type="match status" value="1"/>
</dbReference>
<dbReference type="InterPro" id="IPR006059">
    <property type="entry name" value="SBP"/>
</dbReference>
<evidence type="ECO:0000313" key="4">
    <source>
        <dbReference type="EMBL" id="CQR55426.1"/>
    </source>
</evidence>
<keyword evidence="3" id="KW-0472">Membrane</keyword>
<keyword evidence="3" id="KW-0812">Transmembrane</keyword>
<dbReference type="PATRIC" id="fig|1073571.4.peg.3222"/>
<organism evidence="4 5">
    <name type="scientific">Paenibacillus riograndensis SBR5</name>
    <dbReference type="NCBI Taxonomy" id="1073571"/>
    <lineage>
        <taxon>Bacteria</taxon>
        <taxon>Bacillati</taxon>
        <taxon>Bacillota</taxon>
        <taxon>Bacilli</taxon>
        <taxon>Bacillales</taxon>
        <taxon>Paenibacillaceae</taxon>
        <taxon>Paenibacillus</taxon>
        <taxon>Paenibacillus sonchi group</taxon>
    </lineage>
</organism>
<dbReference type="STRING" id="483937.AMQ84_29370"/>
<sequence length="461" mass="51989">MKGADGMTKKQMVQRWLTKWGWILLYIVLMSGAVLYIMQGGREPIEDNSQEKITLTFRHFWIKEHDRPLLAIFEEVVKEYQGAHPNVKVNFEGLDQTIHREQKLKSEMVTGTPPDMFVLFGGAEIEPYVRSNRLMDLTDFAQENGLKDQFKDLHLWTFNNHIYGLPIEGNAEPLYYNRTVFNKLGIKVPGTLAELDAAIVQLKLQGYIPFALGNEDRWPAGIFAHYLMDRYAGPDLIQKLVTGKDGASFGNSYYKQAFRHFGLWVHENAFSPDSNNTSTENAVRLFTSGKAAMYLNGNWDINLFSGENAPADFQNEVGVIPFPALDGGEKASIAGGYTIGIGLSSSLTGAKREAALELMKALYTQETQKRIVYEGLRIPSMRITFDPNKTGPVFAQVMELMENNQQSFVPYDNLLSPEVKKTFLSVIEEMIDGGLQGDEALKELQAASRQYWKLIRSSAIQ</sequence>
<evidence type="ECO:0000313" key="5">
    <source>
        <dbReference type="Proteomes" id="UP000033163"/>
    </source>
</evidence>
<protein>
    <submittedName>
        <fullName evidence="4">Extracellular solute-binding protein, family 1</fullName>
    </submittedName>
</protein>
<evidence type="ECO:0000256" key="2">
    <source>
        <dbReference type="ARBA" id="ARBA00022448"/>
    </source>
</evidence>
<name>A0A0E4CWL6_9BACL</name>
<evidence type="ECO:0000256" key="1">
    <source>
        <dbReference type="ARBA" id="ARBA00008520"/>
    </source>
</evidence>
<evidence type="ECO:0000256" key="3">
    <source>
        <dbReference type="SAM" id="Phobius"/>
    </source>
</evidence>
<gene>
    <name evidence="4" type="ORF">PRIO_3023</name>
</gene>
<keyword evidence="3" id="KW-1133">Transmembrane helix</keyword>
<comment type="similarity">
    <text evidence="1">Belongs to the bacterial solute-binding protein 1 family.</text>
</comment>
<accession>A0A0E4CWL6</accession>
<dbReference type="Proteomes" id="UP000033163">
    <property type="component" value="Chromosome I"/>
</dbReference>
<dbReference type="AlphaFoldDB" id="A0A0E4CWL6"/>
<proteinExistence type="inferred from homology"/>
<dbReference type="Pfam" id="PF01547">
    <property type="entry name" value="SBP_bac_1"/>
    <property type="match status" value="1"/>
</dbReference>
<reference evidence="5" key="1">
    <citation type="submission" date="2015-03" db="EMBL/GenBank/DDBJ databases">
        <authorList>
            <person name="Wibberg D."/>
        </authorList>
    </citation>
    <scope>NUCLEOTIDE SEQUENCE [LARGE SCALE GENOMIC DNA]</scope>
</reference>